<dbReference type="InterPro" id="IPR006751">
    <property type="entry name" value="TAFII55_prot_cons_reg"/>
</dbReference>
<evidence type="ECO:0000259" key="8">
    <source>
        <dbReference type="SMART" id="SM01370"/>
    </source>
</evidence>
<evidence type="ECO:0000256" key="5">
    <source>
        <dbReference type="ARBA" id="ARBA00023242"/>
    </source>
</evidence>
<organism evidence="9 10">
    <name type="scientific">Physocladia obscura</name>
    <dbReference type="NCBI Taxonomy" id="109957"/>
    <lineage>
        <taxon>Eukaryota</taxon>
        <taxon>Fungi</taxon>
        <taxon>Fungi incertae sedis</taxon>
        <taxon>Chytridiomycota</taxon>
        <taxon>Chytridiomycota incertae sedis</taxon>
        <taxon>Chytridiomycetes</taxon>
        <taxon>Chytridiales</taxon>
        <taxon>Chytriomycetaceae</taxon>
        <taxon>Physocladia</taxon>
    </lineage>
</organism>
<feature type="region of interest" description="Disordered" evidence="7">
    <location>
        <begin position="1"/>
        <end position="22"/>
    </location>
</feature>
<name>A0AAD5X9H7_9FUNG</name>
<proteinExistence type="inferred from homology"/>
<evidence type="ECO:0000256" key="4">
    <source>
        <dbReference type="ARBA" id="ARBA00023163"/>
    </source>
</evidence>
<evidence type="ECO:0000256" key="7">
    <source>
        <dbReference type="SAM" id="MobiDB-lite"/>
    </source>
</evidence>
<evidence type="ECO:0000256" key="6">
    <source>
        <dbReference type="SAM" id="Coils"/>
    </source>
</evidence>
<evidence type="ECO:0000313" key="9">
    <source>
        <dbReference type="EMBL" id="KAJ3098043.1"/>
    </source>
</evidence>
<keyword evidence="6" id="KW-0175">Coiled coil</keyword>
<reference evidence="9" key="1">
    <citation type="submission" date="2020-05" db="EMBL/GenBank/DDBJ databases">
        <title>Phylogenomic resolution of chytrid fungi.</title>
        <authorList>
            <person name="Stajich J.E."/>
            <person name="Amses K."/>
            <person name="Simmons R."/>
            <person name="Seto K."/>
            <person name="Myers J."/>
            <person name="Bonds A."/>
            <person name="Quandt C.A."/>
            <person name="Barry K."/>
            <person name="Liu P."/>
            <person name="Grigoriev I."/>
            <person name="Longcore J.E."/>
            <person name="James T.Y."/>
        </authorList>
    </citation>
    <scope>NUCLEOTIDE SEQUENCE</scope>
    <source>
        <strain evidence="9">JEL0513</strain>
    </source>
</reference>
<keyword evidence="5" id="KW-0539">Nucleus</keyword>
<feature type="coiled-coil region" evidence="6">
    <location>
        <begin position="156"/>
        <end position="183"/>
    </location>
</feature>
<dbReference type="GO" id="GO:0005669">
    <property type="term" value="C:transcription factor TFIID complex"/>
    <property type="evidence" value="ECO:0007669"/>
    <property type="project" value="InterPro"/>
</dbReference>
<protein>
    <recommendedName>
        <fullName evidence="8">TAFII55 protein conserved region domain-containing protein</fullName>
    </recommendedName>
</protein>
<keyword evidence="3" id="KW-0805">Transcription regulation</keyword>
<dbReference type="CDD" id="cd08047">
    <property type="entry name" value="TAF7"/>
    <property type="match status" value="1"/>
</dbReference>
<keyword evidence="4" id="KW-0804">Transcription</keyword>
<evidence type="ECO:0000256" key="1">
    <source>
        <dbReference type="ARBA" id="ARBA00004123"/>
    </source>
</evidence>
<dbReference type="InterPro" id="IPR037817">
    <property type="entry name" value="TAF7"/>
</dbReference>
<dbReference type="AlphaFoldDB" id="A0AAD5X9H7"/>
<dbReference type="SMART" id="SM01370">
    <property type="entry name" value="TAFII55_N"/>
    <property type="match status" value="1"/>
</dbReference>
<keyword evidence="10" id="KW-1185">Reference proteome</keyword>
<dbReference type="EMBL" id="JADGJH010002453">
    <property type="protein sequence ID" value="KAJ3098043.1"/>
    <property type="molecule type" value="Genomic_DNA"/>
</dbReference>
<gene>
    <name evidence="9" type="ORF">HK100_005197</name>
</gene>
<dbReference type="Pfam" id="PF04658">
    <property type="entry name" value="TAFII55_N"/>
    <property type="match status" value="1"/>
</dbReference>
<feature type="region of interest" description="Disordered" evidence="7">
    <location>
        <begin position="193"/>
        <end position="220"/>
    </location>
</feature>
<evidence type="ECO:0000256" key="3">
    <source>
        <dbReference type="ARBA" id="ARBA00023015"/>
    </source>
</evidence>
<comment type="caution">
    <text evidence="9">The sequence shown here is derived from an EMBL/GenBank/DDBJ whole genome shotgun (WGS) entry which is preliminary data.</text>
</comment>
<comment type="subcellular location">
    <subcellularLocation>
        <location evidence="1">Nucleus</location>
    </subcellularLocation>
</comment>
<dbReference type="Proteomes" id="UP001211907">
    <property type="component" value="Unassembled WGS sequence"/>
</dbReference>
<sequence length="356" mass="40896">MSNRSSGGQAPPTVKLKREIEKPEIQPPVEEHLILRVENAVLAKTLKELVKTRDNPDLEKLSIRFHAPKKVHTQDARKGTLSYDNSQFSTTLVDLPCIIESQKTWDNRQLYKICDISQMLIVSDTPTLPKDTTDEYVYPHGITPPLRFVRTRRFRKRISKRAIENVEREVERLLRADAEAELIRYEHIDETNELDDGKDANGSEENAGANNGEMIGSEAGGEDELEFDDDEFAAEVEDILAEEDEEDDDDEDMIEEYEEEEQKPQISDDDGSEDEGMDLLVLISLLILLPDEIEDEEVRALREEIEELEGTIREKQQQLDDTTNPIMRTRFEGIVKRLNEELIKKQTSLTSLMNQN</sequence>
<feature type="coiled-coil region" evidence="6">
    <location>
        <begin position="291"/>
        <end position="355"/>
    </location>
</feature>
<dbReference type="GO" id="GO:0051123">
    <property type="term" value="P:RNA polymerase II preinitiation complex assembly"/>
    <property type="evidence" value="ECO:0007669"/>
    <property type="project" value="TreeGrafter"/>
</dbReference>
<comment type="similarity">
    <text evidence="2">Belongs to the TAF7 family.</text>
</comment>
<evidence type="ECO:0000313" key="10">
    <source>
        <dbReference type="Proteomes" id="UP001211907"/>
    </source>
</evidence>
<dbReference type="PANTHER" id="PTHR12228:SF0">
    <property type="entry name" value="TATA-BOX BINDING PROTEIN ASSOCIATED FACTOR 7"/>
    <property type="match status" value="1"/>
</dbReference>
<feature type="region of interest" description="Disordered" evidence="7">
    <location>
        <begin position="241"/>
        <end position="274"/>
    </location>
</feature>
<accession>A0AAD5X9H7</accession>
<feature type="domain" description="TAFII55 protein conserved region" evidence="8">
    <location>
        <begin position="29"/>
        <end position="182"/>
    </location>
</feature>
<feature type="compositionally biased region" description="Low complexity" evidence="7">
    <location>
        <begin position="203"/>
        <end position="213"/>
    </location>
</feature>
<dbReference type="GO" id="GO:0016251">
    <property type="term" value="F:RNA polymerase II general transcription initiation factor activity"/>
    <property type="evidence" value="ECO:0007669"/>
    <property type="project" value="TreeGrafter"/>
</dbReference>
<dbReference type="PANTHER" id="PTHR12228">
    <property type="entry name" value="TRANSCRIPTION INITIATION FACTOR TFIID 55 KD SUBUNIT-RELATED"/>
    <property type="match status" value="1"/>
</dbReference>
<evidence type="ECO:0000256" key="2">
    <source>
        <dbReference type="ARBA" id="ARBA00009368"/>
    </source>
</evidence>